<feature type="transmembrane region" description="Helical" evidence="1">
    <location>
        <begin position="12"/>
        <end position="35"/>
    </location>
</feature>
<dbReference type="EMBL" id="BX571870">
    <property type="protein sequence ID" value="CAE15608.1"/>
    <property type="molecule type" value="Genomic_DNA"/>
</dbReference>
<feature type="transmembrane region" description="Helical" evidence="1">
    <location>
        <begin position="55"/>
        <end position="75"/>
    </location>
</feature>
<organism evidence="2 3">
    <name type="scientific">Photorhabdus laumondii subsp. laumondii (strain DSM 15139 / CIP 105565 / TT01)</name>
    <name type="common">Photorhabdus luminescens subsp. laumondii</name>
    <dbReference type="NCBI Taxonomy" id="243265"/>
    <lineage>
        <taxon>Bacteria</taxon>
        <taxon>Pseudomonadati</taxon>
        <taxon>Pseudomonadota</taxon>
        <taxon>Gammaproteobacteria</taxon>
        <taxon>Enterobacterales</taxon>
        <taxon>Morganellaceae</taxon>
        <taxon>Photorhabdus</taxon>
    </lineage>
</organism>
<keyword evidence="1" id="KW-0812">Transmembrane</keyword>
<dbReference type="AlphaFoldDB" id="Q7N260"/>
<accession>Q7N260</accession>
<protein>
    <submittedName>
        <fullName evidence="2">Photorhabdus luminescens subsp. laumondii TTO1 complete genome segment 12/17</fullName>
    </submittedName>
</protein>
<dbReference type="Proteomes" id="UP000002514">
    <property type="component" value="Chromosome"/>
</dbReference>
<dbReference type="HOGENOM" id="CLU_2634982_0_0_6"/>
<evidence type="ECO:0000313" key="2">
    <source>
        <dbReference type="EMBL" id="CAE15608.1"/>
    </source>
</evidence>
<gene>
    <name evidence="2" type="ordered locus">plu3234</name>
</gene>
<evidence type="ECO:0000313" key="3">
    <source>
        <dbReference type="Proteomes" id="UP000002514"/>
    </source>
</evidence>
<dbReference type="STRING" id="243265.plu3234"/>
<proteinExistence type="predicted"/>
<keyword evidence="3" id="KW-1185">Reference proteome</keyword>
<evidence type="ECO:0000256" key="1">
    <source>
        <dbReference type="SAM" id="Phobius"/>
    </source>
</evidence>
<keyword evidence="1" id="KW-1133">Transmembrane helix</keyword>
<name>Q7N260_PHOLL</name>
<sequence length="77" mass="9165">MGVDMIHFELWQLVLGIYLLLLYYTWPIILILDVFTLYRIKKCIKDKEYGRASRLIFAAVFMSGSLIAFIIWINLYN</sequence>
<dbReference type="KEGG" id="plu:plu3234"/>
<keyword evidence="1" id="KW-0472">Membrane</keyword>
<reference evidence="3" key="1">
    <citation type="journal article" date="2003" name="Nat. Biotechnol.">
        <title>The genome sequence of the entomopathogenic bacterium Photorhabdus luminescens.</title>
        <authorList>
            <person name="Duchaud E."/>
            <person name="Rusniok C."/>
            <person name="Frangeul L."/>
            <person name="Buchrieser C."/>
            <person name="Givaudan A."/>
            <person name="Taourit S."/>
            <person name="Bocs S."/>
            <person name="Boursaux-Eude C."/>
            <person name="Chandler M."/>
            <person name="Charles J.-F."/>
            <person name="Dassa E."/>
            <person name="Derose R."/>
            <person name="Derzelle S."/>
            <person name="Freyssinet G."/>
            <person name="Gaudriault S."/>
            <person name="Medigue C."/>
            <person name="Lanois A."/>
            <person name="Powell K."/>
            <person name="Siguier P."/>
            <person name="Vincent R."/>
            <person name="Wingate V."/>
            <person name="Zouine M."/>
            <person name="Glaser P."/>
            <person name="Boemare N."/>
            <person name="Danchin A."/>
            <person name="Kunst F."/>
        </authorList>
    </citation>
    <scope>NUCLEOTIDE SEQUENCE [LARGE SCALE GENOMIC DNA]</scope>
    <source>
        <strain evidence="3">DSM 15139 / CIP 105565 / TT01</strain>
    </source>
</reference>